<feature type="region of interest" description="Disordered" evidence="1">
    <location>
        <begin position="508"/>
        <end position="534"/>
    </location>
</feature>
<dbReference type="RefSeq" id="XP_004829412.1">
    <property type="nucleotide sequence ID" value="XM_004829355.1"/>
</dbReference>
<protein>
    <submittedName>
        <fullName evidence="3">Uncharacterized protein</fullName>
    </submittedName>
</protein>
<dbReference type="KEGG" id="beq:BEWA_025950"/>
<evidence type="ECO:0000256" key="2">
    <source>
        <dbReference type="SAM" id="Phobius"/>
    </source>
</evidence>
<keyword evidence="4" id="KW-1185">Reference proteome</keyword>
<dbReference type="EMBL" id="CP001669">
    <property type="protein sequence ID" value="AFZ79746.1"/>
    <property type="molecule type" value="Genomic_DNA"/>
</dbReference>
<sequence>MHRYMIDVSPNVTAREGIKCDKNNEIAGYESFRYTSSDGQPFYISVLYFNGRPLKGIILSIIRINYLKTYFKEDKLLLIHIVLYDATNIYYLNQDTTAEVGDVTFTEITPQSKQPIDTSELTLIFSNIETNGGFNFPEFYRRDRSTALQIFSDLDLVFNLERTSLGSGPNNYLSEISTRNIALKENEISNGSFKKVKHALVDKSFKIKGIKLRNGNYMKVKGGLPTGILEGFNVYYRDSDYSNPLLVELLEICPLPDNYVKTKFYLTMNEDDGRWDIRKIFSVVDEKTELPTLLQNIVTHNRLMVDGIIGGELKNKLYDIRQCFSIDLTQVPSLGRISYYLFDGMCIPYRREKDPVGGYYLVRHATIPHFTIQRIKVTKTKELTEDNIPPLGTLFGRLNAYYTDNSYKDVVLIELECLEHSEFEDSPIFFYYYSNDGKDNWTGYELETTVSDEDGLWTIPDKDALIAHIKENDNKIIFERLKKELTGKLTMYSSSVSDKKRKEQDIVKEIDKSTEKRESTESMPNSKFAPKSEHDIHSGEKFDALGCGIGVTFGIIAICVGIYLVFPSIKRFTHHHTIQKFMYRRCI</sequence>
<organism evidence="3 4">
    <name type="scientific">Theileria equi strain WA</name>
    <dbReference type="NCBI Taxonomy" id="1537102"/>
    <lineage>
        <taxon>Eukaryota</taxon>
        <taxon>Sar</taxon>
        <taxon>Alveolata</taxon>
        <taxon>Apicomplexa</taxon>
        <taxon>Aconoidasida</taxon>
        <taxon>Piroplasmida</taxon>
        <taxon>Theileriidae</taxon>
        <taxon>Theileria</taxon>
    </lineage>
</organism>
<accession>L0AXJ7</accession>
<evidence type="ECO:0000256" key="1">
    <source>
        <dbReference type="SAM" id="MobiDB-lite"/>
    </source>
</evidence>
<feature type="transmembrane region" description="Helical" evidence="2">
    <location>
        <begin position="542"/>
        <end position="566"/>
    </location>
</feature>
<gene>
    <name evidence="3" type="ORF">BEWA_025950</name>
</gene>
<dbReference type="GeneID" id="15806919"/>
<name>L0AXJ7_THEEQ</name>
<feature type="compositionally biased region" description="Basic and acidic residues" evidence="1">
    <location>
        <begin position="508"/>
        <end position="520"/>
    </location>
</feature>
<dbReference type="VEuPathDB" id="PiroplasmaDB:BEWA_025950"/>
<keyword evidence="2" id="KW-0812">Transmembrane</keyword>
<dbReference type="AlphaFoldDB" id="L0AXJ7"/>
<evidence type="ECO:0000313" key="4">
    <source>
        <dbReference type="Proteomes" id="UP000031512"/>
    </source>
</evidence>
<keyword evidence="2" id="KW-0472">Membrane</keyword>
<reference evidence="3 4" key="1">
    <citation type="journal article" date="2012" name="BMC Genomics">
        <title>Comparative genomic analysis and phylogenetic position of Theileria equi.</title>
        <authorList>
            <person name="Kappmeyer L.S."/>
            <person name="Thiagarajan M."/>
            <person name="Herndon D.R."/>
            <person name="Ramsay J.D."/>
            <person name="Caler E."/>
            <person name="Djikeng A."/>
            <person name="Gillespie J.J."/>
            <person name="Lau A.O."/>
            <person name="Roalson E.H."/>
            <person name="Silva J.C."/>
            <person name="Silva M.G."/>
            <person name="Suarez C.E."/>
            <person name="Ueti M.W."/>
            <person name="Nene V.M."/>
            <person name="Mealey R.H."/>
            <person name="Knowles D.P."/>
            <person name="Brayton K.A."/>
        </authorList>
    </citation>
    <scope>NUCLEOTIDE SEQUENCE [LARGE SCALE GENOMIC DNA]</scope>
    <source>
        <strain evidence="3 4">WA</strain>
    </source>
</reference>
<proteinExistence type="predicted"/>
<evidence type="ECO:0000313" key="3">
    <source>
        <dbReference type="EMBL" id="AFZ79746.1"/>
    </source>
</evidence>
<dbReference type="Proteomes" id="UP000031512">
    <property type="component" value="Chromosome 1"/>
</dbReference>
<keyword evidence="2" id="KW-1133">Transmembrane helix</keyword>